<feature type="compositionally biased region" description="Low complexity" evidence="1">
    <location>
        <begin position="15"/>
        <end position="43"/>
    </location>
</feature>
<protein>
    <submittedName>
        <fullName evidence="2">Uncharacterized protein</fullName>
    </submittedName>
</protein>
<evidence type="ECO:0000313" key="3">
    <source>
        <dbReference type="Proteomes" id="UP000271548"/>
    </source>
</evidence>
<dbReference type="Proteomes" id="UP000271548">
    <property type="component" value="Unassembled WGS sequence"/>
</dbReference>
<gene>
    <name evidence="2" type="ORF">D7147_27365</name>
</gene>
<feature type="compositionally biased region" description="Low complexity" evidence="1">
    <location>
        <begin position="52"/>
        <end position="68"/>
    </location>
</feature>
<name>A0ABX9QWR9_9ACTN</name>
<dbReference type="EMBL" id="RAZS01000012">
    <property type="protein sequence ID" value="RKN14996.1"/>
    <property type="molecule type" value="Genomic_DNA"/>
</dbReference>
<evidence type="ECO:0000256" key="1">
    <source>
        <dbReference type="SAM" id="MobiDB-lite"/>
    </source>
</evidence>
<proteinExistence type="predicted"/>
<comment type="caution">
    <text evidence="2">The sequence shown here is derived from an EMBL/GenBank/DDBJ whole genome shotgun (WGS) entry which is preliminary data.</text>
</comment>
<feature type="region of interest" description="Disordered" evidence="1">
    <location>
        <begin position="1"/>
        <end position="85"/>
    </location>
</feature>
<evidence type="ECO:0000313" key="2">
    <source>
        <dbReference type="EMBL" id="RKN14996.1"/>
    </source>
</evidence>
<organism evidence="2 3">
    <name type="scientific">Micromonospora musae</name>
    <dbReference type="NCBI Taxonomy" id="1894970"/>
    <lineage>
        <taxon>Bacteria</taxon>
        <taxon>Bacillati</taxon>
        <taxon>Actinomycetota</taxon>
        <taxon>Actinomycetes</taxon>
        <taxon>Micromonosporales</taxon>
        <taxon>Micromonosporaceae</taxon>
        <taxon>Micromonospora</taxon>
    </lineage>
</organism>
<accession>A0ABX9QWR9</accession>
<feature type="compositionally biased region" description="Basic and acidic residues" evidence="1">
    <location>
        <begin position="73"/>
        <end position="85"/>
    </location>
</feature>
<reference evidence="2 3" key="1">
    <citation type="submission" date="2018-09" db="EMBL/GenBank/DDBJ databases">
        <title>Micromonospora sp. nov. MS1-9, isolated from a root of Musa sp.</title>
        <authorList>
            <person name="Kuncharoen N."/>
            <person name="Kudo T."/>
            <person name="Ohkuma M."/>
            <person name="Yuki M."/>
            <person name="Tanasupawat S."/>
        </authorList>
    </citation>
    <scope>NUCLEOTIDE SEQUENCE [LARGE SCALE GENOMIC DNA]</scope>
    <source>
        <strain evidence="2 3">NGC1-4</strain>
    </source>
</reference>
<sequence length="85" mass="8724">MSPGSQTPSGPPSLPGLRSSAAASSPASAHAAAPGSRVAAVTAPPMAMNFLRSSSMRPSSRTSPRSARGCPDTTRRARSFDRSRR</sequence>
<keyword evidence="3" id="KW-1185">Reference proteome</keyword>